<proteinExistence type="predicted"/>
<feature type="compositionally biased region" description="Basic and acidic residues" evidence="1">
    <location>
        <begin position="576"/>
        <end position="592"/>
    </location>
</feature>
<dbReference type="Proteomes" id="UP001176961">
    <property type="component" value="Unassembled WGS sequence"/>
</dbReference>
<organism evidence="2 3">
    <name type="scientific">Cylicocyclus nassatus</name>
    <name type="common">Nematode worm</name>
    <dbReference type="NCBI Taxonomy" id="53992"/>
    <lineage>
        <taxon>Eukaryota</taxon>
        <taxon>Metazoa</taxon>
        <taxon>Ecdysozoa</taxon>
        <taxon>Nematoda</taxon>
        <taxon>Chromadorea</taxon>
        <taxon>Rhabditida</taxon>
        <taxon>Rhabditina</taxon>
        <taxon>Rhabditomorpha</taxon>
        <taxon>Strongyloidea</taxon>
        <taxon>Strongylidae</taxon>
        <taxon>Cylicocyclus</taxon>
    </lineage>
</organism>
<keyword evidence="3" id="KW-1185">Reference proteome</keyword>
<sequence length="688" mass="78545">MAMRLGTSKRLLTRYTKKLEAVITHLKKERLETRTATSQEGEVLRDSLRQLNEGIGAITAFTEKIEKLLMDYATDVSSLQDLDEQEVTSFEEYSAKAEETLASAFDYLVLLQSRRQAYTVCTSRAGEASNTTLEAAEGTTPVQPRPVNLLVPLELEEYQSENTKEADAGGSEITPTTKETTTHPYNLRPNRKKNYAENILNTSILLVTMLGLLITNDGVRGQKVRDQVAKITRFIKCIPGGVQLVSEVQVPYQVCAEDFCKTFDSPHYNETVRFPPSIVLHEHKVQWKLSINNAIDIMEAMCPSAPFCESVDCLFCTSLIFNPECWPVGAIIALTVLLYLIATGCYALLLSAAELDGETTFLKTILRIASPQAEFLEPQLQAILKSLHNQKKVATTQRTQWTSLMGEANFLQSSTNEQLMVTNRCLRSATQTKEKILRLGTWYILTDRIYDRQVQANLIPRGRRFQWLEKGKKQEYDVNAESVLKMVQSLMSFTKTSISMMEDHLNKVERQVNESEEAKLAVQCKQLKERIQEIELDWADQVERLERENRALKEKIQEQYEDRQMDWSAEVEETTDGSRAENKEQGKEKGPEQNDDAMDWTAPTEEIAIIDQADDDKTKDDDYEDDKSEENMMETTFSTIEKLMDQEDSSERQRDYHAFKSANPKFFRGKLLVILALKHVLCRKSRVH</sequence>
<comment type="caution">
    <text evidence="2">The sequence shown here is derived from an EMBL/GenBank/DDBJ whole genome shotgun (WGS) entry which is preliminary data.</text>
</comment>
<accession>A0AA36GF59</accession>
<feature type="region of interest" description="Disordered" evidence="1">
    <location>
        <begin position="161"/>
        <end position="189"/>
    </location>
</feature>
<feature type="region of interest" description="Disordered" evidence="1">
    <location>
        <begin position="558"/>
        <end position="628"/>
    </location>
</feature>
<gene>
    <name evidence="2" type="ORF">CYNAS_LOCUS696</name>
</gene>
<name>A0AA36GF59_CYLNA</name>
<evidence type="ECO:0000313" key="3">
    <source>
        <dbReference type="Proteomes" id="UP001176961"/>
    </source>
</evidence>
<protein>
    <submittedName>
        <fullName evidence="2">Uncharacterized protein</fullName>
    </submittedName>
</protein>
<dbReference type="EMBL" id="CATQJL010000001">
    <property type="protein sequence ID" value="CAJ0588713.1"/>
    <property type="molecule type" value="Genomic_DNA"/>
</dbReference>
<dbReference type="AlphaFoldDB" id="A0AA36GF59"/>
<evidence type="ECO:0000256" key="1">
    <source>
        <dbReference type="SAM" id="MobiDB-lite"/>
    </source>
</evidence>
<reference evidence="2" key="1">
    <citation type="submission" date="2023-07" db="EMBL/GenBank/DDBJ databases">
        <authorList>
            <consortium name="CYATHOMIX"/>
        </authorList>
    </citation>
    <scope>NUCLEOTIDE SEQUENCE</scope>
    <source>
        <strain evidence="2">N/A</strain>
    </source>
</reference>
<evidence type="ECO:0000313" key="2">
    <source>
        <dbReference type="EMBL" id="CAJ0588713.1"/>
    </source>
</evidence>